<keyword evidence="1" id="KW-0812">Transmembrane</keyword>
<reference evidence="2 3" key="1">
    <citation type="submission" date="2017-08" db="EMBL/GenBank/DDBJ databases">
        <title>Infants hospitalized years apart are colonized by the same room-sourced microbial strains.</title>
        <authorList>
            <person name="Brooks B."/>
            <person name="Olm M.R."/>
            <person name="Firek B.A."/>
            <person name="Baker R."/>
            <person name="Thomas B.C."/>
            <person name="Morowitz M.J."/>
            <person name="Banfield J.F."/>
        </authorList>
    </citation>
    <scope>NUCLEOTIDE SEQUENCE [LARGE SCALE GENOMIC DNA]</scope>
    <source>
        <strain evidence="2">S2_003_000_R2_14</strain>
    </source>
</reference>
<keyword evidence="1" id="KW-1133">Transmembrane helix</keyword>
<evidence type="ECO:0000256" key="1">
    <source>
        <dbReference type="SAM" id="Phobius"/>
    </source>
</evidence>
<evidence type="ECO:0000313" key="2">
    <source>
        <dbReference type="EMBL" id="PZR15424.1"/>
    </source>
</evidence>
<evidence type="ECO:0000313" key="3">
    <source>
        <dbReference type="Proteomes" id="UP000249061"/>
    </source>
</evidence>
<keyword evidence="1" id="KW-0472">Membrane</keyword>
<feature type="transmembrane region" description="Helical" evidence="1">
    <location>
        <begin position="77"/>
        <end position="100"/>
    </location>
</feature>
<proteinExistence type="predicted"/>
<comment type="caution">
    <text evidence="2">The sequence shown here is derived from an EMBL/GenBank/DDBJ whole genome shotgun (WGS) entry which is preliminary data.</text>
</comment>
<dbReference type="AlphaFoldDB" id="A0A2W5VHJ0"/>
<protein>
    <submittedName>
        <fullName evidence="2">Uncharacterized protein</fullName>
    </submittedName>
</protein>
<gene>
    <name evidence="2" type="ORF">DI536_08205</name>
</gene>
<feature type="transmembrane region" description="Helical" evidence="1">
    <location>
        <begin position="40"/>
        <end position="61"/>
    </location>
</feature>
<organism evidence="2 3">
    <name type="scientific">Archangium gephyra</name>
    <dbReference type="NCBI Taxonomy" id="48"/>
    <lineage>
        <taxon>Bacteria</taxon>
        <taxon>Pseudomonadati</taxon>
        <taxon>Myxococcota</taxon>
        <taxon>Myxococcia</taxon>
        <taxon>Myxococcales</taxon>
        <taxon>Cystobacterineae</taxon>
        <taxon>Archangiaceae</taxon>
        <taxon>Archangium</taxon>
    </lineage>
</organism>
<feature type="transmembrane region" description="Helical" evidence="1">
    <location>
        <begin position="232"/>
        <end position="256"/>
    </location>
</feature>
<dbReference type="Proteomes" id="UP000249061">
    <property type="component" value="Unassembled WGS sequence"/>
</dbReference>
<dbReference type="EMBL" id="QFQP01000005">
    <property type="protein sequence ID" value="PZR15424.1"/>
    <property type="molecule type" value="Genomic_DNA"/>
</dbReference>
<accession>A0A2W5VHJ0</accession>
<sequence length="260" mass="28345">MKVPFNGLPRVVRERLVKLTTSKEQDPLLLISDPAWNLGWFKYLVALGGLGVMWFCVDYLLSRLRSGIHPRHDEEAFYGLAAATFFFLAASMSVVFSRLWKPPPFREGLFVFPSGLLKLSGGDVFFTPVTSLGRPTLVTVRRNGSYSHSRLEFGGPFTFTFYGNDKAEAAVNKVLNAKQYMAALIASKDEAAIRQLDPFAECSLSGTWTVPGNPHIPVEGPLATPVPGPARAIQFGGSLLLGIAVAGVAWFAFVALHGRA</sequence>
<name>A0A2W5VHJ0_9BACT</name>